<dbReference type="Proteomes" id="UP001500037">
    <property type="component" value="Unassembled WGS sequence"/>
</dbReference>
<keyword evidence="2" id="KW-0812">Transmembrane</keyword>
<feature type="transmembrane region" description="Helical" evidence="2">
    <location>
        <begin position="69"/>
        <end position="87"/>
    </location>
</feature>
<organism evidence="3 4">
    <name type="scientific">Kitasatospora nipponensis</name>
    <dbReference type="NCBI Taxonomy" id="258049"/>
    <lineage>
        <taxon>Bacteria</taxon>
        <taxon>Bacillati</taxon>
        <taxon>Actinomycetota</taxon>
        <taxon>Actinomycetes</taxon>
        <taxon>Kitasatosporales</taxon>
        <taxon>Streptomycetaceae</taxon>
        <taxon>Kitasatospora</taxon>
    </lineage>
</organism>
<evidence type="ECO:0000256" key="1">
    <source>
        <dbReference type="SAM" id="MobiDB-lite"/>
    </source>
</evidence>
<evidence type="ECO:0000313" key="3">
    <source>
        <dbReference type="EMBL" id="GAA1219769.1"/>
    </source>
</evidence>
<dbReference type="RefSeq" id="WP_344439007.1">
    <property type="nucleotide sequence ID" value="NZ_BAAALF010000006.1"/>
</dbReference>
<name>A0ABN1VQG2_9ACTN</name>
<keyword evidence="4" id="KW-1185">Reference proteome</keyword>
<dbReference type="EMBL" id="BAAALF010000006">
    <property type="protein sequence ID" value="GAA1219769.1"/>
    <property type="molecule type" value="Genomic_DNA"/>
</dbReference>
<comment type="caution">
    <text evidence="3">The sequence shown here is derived from an EMBL/GenBank/DDBJ whole genome shotgun (WGS) entry which is preliminary data.</text>
</comment>
<feature type="transmembrane region" description="Helical" evidence="2">
    <location>
        <begin position="34"/>
        <end position="57"/>
    </location>
</feature>
<evidence type="ECO:0000313" key="4">
    <source>
        <dbReference type="Proteomes" id="UP001500037"/>
    </source>
</evidence>
<gene>
    <name evidence="3" type="ORF">GCM10009665_07300</name>
</gene>
<keyword evidence="2" id="KW-1133">Transmembrane helix</keyword>
<reference evidence="3 4" key="1">
    <citation type="journal article" date="2019" name="Int. J. Syst. Evol. Microbiol.">
        <title>The Global Catalogue of Microorganisms (GCM) 10K type strain sequencing project: providing services to taxonomists for standard genome sequencing and annotation.</title>
        <authorList>
            <consortium name="The Broad Institute Genomics Platform"/>
            <consortium name="The Broad Institute Genome Sequencing Center for Infectious Disease"/>
            <person name="Wu L."/>
            <person name="Ma J."/>
        </authorList>
    </citation>
    <scope>NUCLEOTIDE SEQUENCE [LARGE SCALE GENOMIC DNA]</scope>
    <source>
        <strain evidence="3 4">JCM 13004</strain>
    </source>
</reference>
<accession>A0ABN1VQG2</accession>
<proteinExistence type="predicted"/>
<feature type="region of interest" description="Disordered" evidence="1">
    <location>
        <begin position="93"/>
        <end position="116"/>
    </location>
</feature>
<feature type="compositionally biased region" description="Gly residues" evidence="1">
    <location>
        <begin position="1"/>
        <end position="13"/>
    </location>
</feature>
<protein>
    <recommendedName>
        <fullName evidence="5">Superfamily III holin-X</fullName>
    </recommendedName>
</protein>
<keyword evidence="2" id="KW-0472">Membrane</keyword>
<evidence type="ECO:0000256" key="2">
    <source>
        <dbReference type="SAM" id="Phobius"/>
    </source>
</evidence>
<sequence>MKAGDGDGAGVGDEVGDTDGDAQVIGSGRRAATVVTAVVLSLVAGGLLVLLGARFGWHLGFAWLAAKGVAKAAVAVPVAALAVAAWWRARRSAQSGGDSEADSSSTTAATSTTGAE</sequence>
<feature type="region of interest" description="Disordered" evidence="1">
    <location>
        <begin position="1"/>
        <end position="22"/>
    </location>
</feature>
<evidence type="ECO:0008006" key="5">
    <source>
        <dbReference type="Google" id="ProtNLM"/>
    </source>
</evidence>